<sequence length="31" mass="3834">MDNINRNVYEITYTGQFKKDYKKYRSNKTKS</sequence>
<accession>A0A2X2SW41</accession>
<name>A0A2X2SW41_CAPOC</name>
<evidence type="ECO:0000313" key="2">
    <source>
        <dbReference type="Proteomes" id="UP000249891"/>
    </source>
</evidence>
<dbReference type="EMBL" id="UARG01000043">
    <property type="protein sequence ID" value="SQA94497.1"/>
    <property type="molecule type" value="Genomic_DNA"/>
</dbReference>
<dbReference type="Proteomes" id="UP000249891">
    <property type="component" value="Unassembled WGS sequence"/>
</dbReference>
<gene>
    <name evidence="1" type="ORF">NCTC11546_02671</name>
</gene>
<reference evidence="1 2" key="1">
    <citation type="submission" date="2018-06" db="EMBL/GenBank/DDBJ databases">
        <authorList>
            <consortium name="Pathogen Informatics"/>
            <person name="Doyle S."/>
        </authorList>
    </citation>
    <scope>NUCLEOTIDE SEQUENCE [LARGE SCALE GENOMIC DNA]</scope>
    <source>
        <strain evidence="1 2">NCTC11546</strain>
    </source>
</reference>
<dbReference type="AlphaFoldDB" id="A0A2X2SW41"/>
<organism evidence="1 2">
    <name type="scientific">Capnocytophaga ochracea</name>
    <dbReference type="NCBI Taxonomy" id="1018"/>
    <lineage>
        <taxon>Bacteria</taxon>
        <taxon>Pseudomonadati</taxon>
        <taxon>Bacteroidota</taxon>
        <taxon>Flavobacteriia</taxon>
        <taxon>Flavobacteriales</taxon>
        <taxon>Flavobacteriaceae</taxon>
        <taxon>Capnocytophaga</taxon>
    </lineage>
</organism>
<protein>
    <submittedName>
        <fullName evidence="1">Uncharacterized protein</fullName>
    </submittedName>
</protein>
<evidence type="ECO:0000313" key="1">
    <source>
        <dbReference type="EMBL" id="SQA94497.1"/>
    </source>
</evidence>
<proteinExistence type="predicted"/>